<evidence type="ECO:0000256" key="2">
    <source>
        <dbReference type="ARBA" id="ARBA00022723"/>
    </source>
</evidence>
<dbReference type="GO" id="GO:0003677">
    <property type="term" value="F:DNA binding"/>
    <property type="evidence" value="ECO:0007669"/>
    <property type="project" value="UniProtKB-KW"/>
</dbReference>
<keyword evidence="13" id="KW-1185">Reference proteome</keyword>
<organism evidence="12 13">
    <name type="scientific">Linum tenue</name>
    <dbReference type="NCBI Taxonomy" id="586396"/>
    <lineage>
        <taxon>Eukaryota</taxon>
        <taxon>Viridiplantae</taxon>
        <taxon>Streptophyta</taxon>
        <taxon>Embryophyta</taxon>
        <taxon>Tracheophyta</taxon>
        <taxon>Spermatophyta</taxon>
        <taxon>Magnoliopsida</taxon>
        <taxon>eudicotyledons</taxon>
        <taxon>Gunneridae</taxon>
        <taxon>Pentapetalae</taxon>
        <taxon>rosids</taxon>
        <taxon>fabids</taxon>
        <taxon>Malpighiales</taxon>
        <taxon>Linaceae</taxon>
        <taxon>Linum</taxon>
    </lineage>
</organism>
<dbReference type="Pfam" id="PF03110">
    <property type="entry name" value="SBP"/>
    <property type="match status" value="1"/>
</dbReference>
<evidence type="ECO:0000256" key="10">
    <source>
        <dbReference type="SAM" id="MobiDB-lite"/>
    </source>
</evidence>
<feature type="region of interest" description="Disordered" evidence="10">
    <location>
        <begin position="1"/>
        <end position="38"/>
    </location>
</feature>
<dbReference type="PANTHER" id="PTHR31251:SF226">
    <property type="entry name" value="SQUAMOSA PROMOTER-BINDING-LIKE PROTEIN 6"/>
    <property type="match status" value="1"/>
</dbReference>
<evidence type="ECO:0000256" key="8">
    <source>
        <dbReference type="ARBA" id="ARBA00023242"/>
    </source>
</evidence>
<evidence type="ECO:0000313" key="12">
    <source>
        <dbReference type="EMBL" id="CAI0406705.1"/>
    </source>
</evidence>
<keyword evidence="8" id="KW-0539">Nucleus</keyword>
<dbReference type="PROSITE" id="PS51141">
    <property type="entry name" value="ZF_SBP"/>
    <property type="match status" value="1"/>
</dbReference>
<accession>A0AAV0JBD8</accession>
<dbReference type="SUPFAM" id="SSF103612">
    <property type="entry name" value="SBT domain"/>
    <property type="match status" value="1"/>
</dbReference>
<dbReference type="AlphaFoldDB" id="A0AAV0JBD8"/>
<proteinExistence type="predicted"/>
<sequence>MDIGGSGGNTFPSHHSVSSFSPPNSSSSSSVTSAAESNSINGLQFGQKIYFGDHVGLLSTSPPAARPPSGAAARPPSGAAARKAPQPQQPPPQQQIIPRCQVEGCSLDLSDAKPYYSRHKVCGTHSKTPTVIVAGLQQRFCQQCSRFHQLSEFDQGKRSCRRRLAGHNERRRKPPSGSLLSSRYGRLSSSLFDDGGSGRGGFLLDFSAFPRSPGREAWPPSGRSSETAAGRSVPHLWQQNPPPNVYHGGTGFPGSGECYNNNTGVGSIVDSSCALSLLSNQQQWSSRSSASSSSHAISGSNLVVDVEGAAPITTPPGGTTPPYHNTWGFKGGSDGGVSSSHGMMHSDLGLGHVPPPSGTSTQLSSELDMSLFSRRQFMDMEEHSRPPYGSSDNQHINWSL</sequence>
<name>A0AAV0JBD8_9ROSI</name>
<evidence type="ECO:0000256" key="3">
    <source>
        <dbReference type="ARBA" id="ARBA00022771"/>
    </source>
</evidence>
<dbReference type="InterPro" id="IPR044817">
    <property type="entry name" value="SBP-like"/>
</dbReference>
<dbReference type="InterPro" id="IPR036893">
    <property type="entry name" value="SBP_sf"/>
</dbReference>
<feature type="compositionally biased region" description="Low complexity" evidence="10">
    <location>
        <begin position="10"/>
        <end position="38"/>
    </location>
</feature>
<keyword evidence="7" id="KW-0804">Transcription</keyword>
<evidence type="ECO:0000256" key="7">
    <source>
        <dbReference type="ARBA" id="ARBA00023163"/>
    </source>
</evidence>
<protein>
    <recommendedName>
        <fullName evidence="11">SBP-type domain-containing protein</fullName>
    </recommendedName>
</protein>
<evidence type="ECO:0000256" key="5">
    <source>
        <dbReference type="ARBA" id="ARBA00023015"/>
    </source>
</evidence>
<dbReference type="FunFam" id="4.10.1100.10:FF:000001">
    <property type="entry name" value="Squamosa promoter-binding-like protein 14"/>
    <property type="match status" value="1"/>
</dbReference>
<gene>
    <name evidence="12" type="ORF">LITE_LOCUS13319</name>
</gene>
<feature type="region of interest" description="Disordered" evidence="10">
    <location>
        <begin position="213"/>
        <end position="242"/>
    </location>
</feature>
<comment type="subcellular location">
    <subcellularLocation>
        <location evidence="1">Nucleus</location>
    </subcellularLocation>
</comment>
<feature type="domain" description="SBP-type" evidence="11">
    <location>
        <begin position="97"/>
        <end position="174"/>
    </location>
</feature>
<feature type="region of interest" description="Disordered" evidence="10">
    <location>
        <begin position="56"/>
        <end position="94"/>
    </location>
</feature>
<evidence type="ECO:0000313" key="13">
    <source>
        <dbReference type="Proteomes" id="UP001154282"/>
    </source>
</evidence>
<feature type="compositionally biased region" description="Low complexity" evidence="10">
    <location>
        <begin position="61"/>
        <end position="86"/>
    </location>
</feature>
<keyword evidence="3 9" id="KW-0863">Zinc-finger</keyword>
<keyword evidence="2" id="KW-0479">Metal-binding</keyword>
<keyword evidence="6" id="KW-0238">DNA-binding</keyword>
<reference evidence="12" key="1">
    <citation type="submission" date="2022-08" db="EMBL/GenBank/DDBJ databases">
        <authorList>
            <person name="Gutierrez-Valencia J."/>
        </authorList>
    </citation>
    <scope>NUCLEOTIDE SEQUENCE</scope>
</reference>
<evidence type="ECO:0000256" key="4">
    <source>
        <dbReference type="ARBA" id="ARBA00022833"/>
    </source>
</evidence>
<dbReference type="Proteomes" id="UP001154282">
    <property type="component" value="Unassembled WGS sequence"/>
</dbReference>
<keyword evidence="4" id="KW-0862">Zinc</keyword>
<evidence type="ECO:0000256" key="9">
    <source>
        <dbReference type="PROSITE-ProRule" id="PRU00470"/>
    </source>
</evidence>
<dbReference type="EMBL" id="CAMGYJ010000004">
    <property type="protein sequence ID" value="CAI0406705.1"/>
    <property type="molecule type" value="Genomic_DNA"/>
</dbReference>
<dbReference type="PANTHER" id="PTHR31251">
    <property type="entry name" value="SQUAMOSA PROMOTER-BINDING-LIKE PROTEIN 4"/>
    <property type="match status" value="1"/>
</dbReference>
<dbReference type="GO" id="GO:0005634">
    <property type="term" value="C:nucleus"/>
    <property type="evidence" value="ECO:0007669"/>
    <property type="project" value="UniProtKB-SubCell"/>
</dbReference>
<dbReference type="GO" id="GO:0008270">
    <property type="term" value="F:zinc ion binding"/>
    <property type="evidence" value="ECO:0007669"/>
    <property type="project" value="UniProtKB-KW"/>
</dbReference>
<dbReference type="Gene3D" id="4.10.1100.10">
    <property type="entry name" value="Transcription factor, SBP-box domain"/>
    <property type="match status" value="1"/>
</dbReference>
<evidence type="ECO:0000259" key="11">
    <source>
        <dbReference type="PROSITE" id="PS51141"/>
    </source>
</evidence>
<evidence type="ECO:0000256" key="1">
    <source>
        <dbReference type="ARBA" id="ARBA00004123"/>
    </source>
</evidence>
<evidence type="ECO:0000256" key="6">
    <source>
        <dbReference type="ARBA" id="ARBA00023125"/>
    </source>
</evidence>
<keyword evidence="5" id="KW-0805">Transcription regulation</keyword>
<dbReference type="InterPro" id="IPR004333">
    <property type="entry name" value="SBP_dom"/>
</dbReference>
<comment type="caution">
    <text evidence="12">The sequence shown here is derived from an EMBL/GenBank/DDBJ whole genome shotgun (WGS) entry which is preliminary data.</text>
</comment>